<dbReference type="GO" id="GO:0005634">
    <property type="term" value="C:nucleus"/>
    <property type="evidence" value="ECO:0007669"/>
    <property type="project" value="UniProtKB-SubCell"/>
</dbReference>
<dbReference type="AlphaFoldDB" id="A0AAV7FEF6"/>
<dbReference type="PANTHER" id="PTHR47999:SF6">
    <property type="entry name" value="MYB-RELATED PROTEIN P"/>
    <property type="match status" value="1"/>
</dbReference>
<gene>
    <name evidence="9" type="ORF">H6P81_004098</name>
</gene>
<comment type="caution">
    <text evidence="9">The sequence shown here is derived from an EMBL/GenBank/DDBJ whole genome shotgun (WGS) entry which is preliminary data.</text>
</comment>
<dbReference type="SMART" id="SM00717">
    <property type="entry name" value="SANT"/>
    <property type="match status" value="2"/>
</dbReference>
<evidence type="ECO:0000259" key="8">
    <source>
        <dbReference type="PROSITE" id="PS51294"/>
    </source>
</evidence>
<reference evidence="9 10" key="1">
    <citation type="submission" date="2021-07" db="EMBL/GenBank/DDBJ databases">
        <title>The Aristolochia fimbriata genome: insights into angiosperm evolution, floral development and chemical biosynthesis.</title>
        <authorList>
            <person name="Jiao Y."/>
        </authorList>
    </citation>
    <scope>NUCLEOTIDE SEQUENCE [LARGE SCALE GENOMIC DNA]</scope>
    <source>
        <strain evidence="9">IBCAS-2021</strain>
        <tissue evidence="9">Leaf</tissue>
    </source>
</reference>
<evidence type="ECO:0000259" key="7">
    <source>
        <dbReference type="PROSITE" id="PS50090"/>
    </source>
</evidence>
<dbReference type="FunFam" id="1.10.10.60:FF:000121">
    <property type="entry name" value="Myb transcription factor"/>
    <property type="match status" value="1"/>
</dbReference>
<keyword evidence="10" id="KW-1185">Reference proteome</keyword>
<dbReference type="PANTHER" id="PTHR47999">
    <property type="entry name" value="TRANSCRIPTION FACTOR MYB8-RELATED-RELATED"/>
    <property type="match status" value="1"/>
</dbReference>
<dbReference type="Gene3D" id="1.10.10.60">
    <property type="entry name" value="Homeodomain-like"/>
    <property type="match status" value="2"/>
</dbReference>
<keyword evidence="5" id="KW-0539">Nucleus</keyword>
<sequence>MGRAPCCEKVGLKKGRWTTEEDDILTKYIQTNGEGSWRSLPMKAGLLRCGKSCRLRWINYLRGDLKRGNITPEEEEVIIKLHSSYGNRWSLIAGHLPGRTDNEIKNYWNSHLSRRIHTVKRLNHDGVPVVLDIGKFVGGPKRRGGRTRRCAAFHKRTAQRTEAPTSTTTITTTKPNQLHKPGSGPNPQATHNDVVVLSDVEKDSGLSSLSHDDFDVMDPGAFWSSNEPTEISRDLSPSRGQSKEREEAAGASDLSSDAFVDDGIFGANYEVSDNAIWGSHRDKEDDLFTFGYEGLNEMVLCPNQVNEISGFWGSDDENGTCFFASSKSGDAIMEGDDNIPCLSYDLLENEFFRFNEVADSVFWSSNGGAESDPNMGFESTGLILSPNDLMESELPPTSDQNEQGRRRCEEDVENGSQGKMNVGCTCTTTDLVLKSGEDHKRENEWSSSGLMADWSWEGFEDKFREMEGGDVWPWLLGSSTADHNGGGLGFEDELTKSYAAWVFPAETNVNI</sequence>
<evidence type="ECO:0000256" key="3">
    <source>
        <dbReference type="ARBA" id="ARBA00023125"/>
    </source>
</evidence>
<dbReference type="Proteomes" id="UP000825729">
    <property type="component" value="Unassembled WGS sequence"/>
</dbReference>
<proteinExistence type="predicted"/>
<dbReference type="PROSITE" id="PS51294">
    <property type="entry name" value="HTH_MYB"/>
    <property type="match status" value="2"/>
</dbReference>
<protein>
    <submittedName>
        <fullName evidence="9">Uncharacterized protein</fullName>
    </submittedName>
</protein>
<keyword evidence="2" id="KW-0805">Transcription regulation</keyword>
<evidence type="ECO:0000256" key="4">
    <source>
        <dbReference type="ARBA" id="ARBA00023163"/>
    </source>
</evidence>
<dbReference type="EMBL" id="JAINDJ010000002">
    <property type="protein sequence ID" value="KAG9459590.1"/>
    <property type="molecule type" value="Genomic_DNA"/>
</dbReference>
<dbReference type="SUPFAM" id="SSF46689">
    <property type="entry name" value="Homeodomain-like"/>
    <property type="match status" value="1"/>
</dbReference>
<dbReference type="Pfam" id="PF00249">
    <property type="entry name" value="Myb_DNA-binding"/>
    <property type="match status" value="2"/>
</dbReference>
<name>A0AAV7FEF6_ARIFI</name>
<dbReference type="GO" id="GO:0003677">
    <property type="term" value="F:DNA binding"/>
    <property type="evidence" value="ECO:0007669"/>
    <property type="project" value="UniProtKB-KW"/>
</dbReference>
<dbReference type="InterPro" id="IPR015495">
    <property type="entry name" value="Myb_TF_plants"/>
</dbReference>
<feature type="domain" description="Myb-like" evidence="7">
    <location>
        <begin position="9"/>
        <end position="61"/>
    </location>
</feature>
<feature type="domain" description="HTH myb-type" evidence="8">
    <location>
        <begin position="62"/>
        <end position="116"/>
    </location>
</feature>
<organism evidence="9 10">
    <name type="scientific">Aristolochia fimbriata</name>
    <name type="common">White veined hardy Dutchman's pipe vine</name>
    <dbReference type="NCBI Taxonomy" id="158543"/>
    <lineage>
        <taxon>Eukaryota</taxon>
        <taxon>Viridiplantae</taxon>
        <taxon>Streptophyta</taxon>
        <taxon>Embryophyta</taxon>
        <taxon>Tracheophyta</taxon>
        <taxon>Spermatophyta</taxon>
        <taxon>Magnoliopsida</taxon>
        <taxon>Magnoliidae</taxon>
        <taxon>Piperales</taxon>
        <taxon>Aristolochiaceae</taxon>
        <taxon>Aristolochia</taxon>
    </lineage>
</organism>
<dbReference type="CDD" id="cd00167">
    <property type="entry name" value="SANT"/>
    <property type="match status" value="2"/>
</dbReference>
<evidence type="ECO:0000256" key="5">
    <source>
        <dbReference type="ARBA" id="ARBA00023242"/>
    </source>
</evidence>
<feature type="domain" description="HTH myb-type" evidence="8">
    <location>
        <begin position="9"/>
        <end position="61"/>
    </location>
</feature>
<feature type="region of interest" description="Disordered" evidence="6">
    <location>
        <begin position="154"/>
        <end position="191"/>
    </location>
</feature>
<keyword evidence="3" id="KW-0238">DNA-binding</keyword>
<evidence type="ECO:0000313" key="10">
    <source>
        <dbReference type="Proteomes" id="UP000825729"/>
    </source>
</evidence>
<evidence type="ECO:0000256" key="6">
    <source>
        <dbReference type="SAM" id="MobiDB-lite"/>
    </source>
</evidence>
<comment type="subcellular location">
    <subcellularLocation>
        <location evidence="1">Nucleus</location>
    </subcellularLocation>
</comment>
<evidence type="ECO:0000256" key="1">
    <source>
        <dbReference type="ARBA" id="ARBA00004123"/>
    </source>
</evidence>
<dbReference type="InterPro" id="IPR017930">
    <property type="entry name" value="Myb_dom"/>
</dbReference>
<feature type="region of interest" description="Disordered" evidence="6">
    <location>
        <begin position="220"/>
        <end position="253"/>
    </location>
</feature>
<evidence type="ECO:0000256" key="2">
    <source>
        <dbReference type="ARBA" id="ARBA00023015"/>
    </source>
</evidence>
<evidence type="ECO:0000313" key="9">
    <source>
        <dbReference type="EMBL" id="KAG9459590.1"/>
    </source>
</evidence>
<dbReference type="InterPro" id="IPR001005">
    <property type="entry name" value="SANT/Myb"/>
</dbReference>
<keyword evidence="4" id="KW-0804">Transcription</keyword>
<dbReference type="PROSITE" id="PS50090">
    <property type="entry name" value="MYB_LIKE"/>
    <property type="match status" value="2"/>
</dbReference>
<feature type="compositionally biased region" description="Low complexity" evidence="6">
    <location>
        <begin position="161"/>
        <end position="173"/>
    </location>
</feature>
<feature type="domain" description="Myb-like" evidence="7">
    <location>
        <begin position="62"/>
        <end position="112"/>
    </location>
</feature>
<accession>A0AAV7FEF6</accession>
<dbReference type="InterPro" id="IPR009057">
    <property type="entry name" value="Homeodomain-like_sf"/>
</dbReference>